<proteinExistence type="predicted"/>
<feature type="transmembrane region" description="Helical" evidence="7">
    <location>
        <begin position="47"/>
        <end position="67"/>
    </location>
</feature>
<reference evidence="9 10" key="1">
    <citation type="submission" date="2019-09" db="EMBL/GenBank/DDBJ databases">
        <title>NBRP : Genome information of microbial organism related human and environment.</title>
        <authorList>
            <person name="Hattori M."/>
            <person name="Oshima K."/>
            <person name="Inaba H."/>
            <person name="Suda W."/>
            <person name="Sakamoto M."/>
            <person name="Iino T."/>
            <person name="Kitahara M."/>
            <person name="Oshida Y."/>
            <person name="Iida T."/>
            <person name="Kudo T."/>
            <person name="Itoh T."/>
            <person name="Ohkuma M."/>
        </authorList>
    </citation>
    <scope>NUCLEOTIDE SEQUENCE [LARGE SCALE GENOMIC DNA]</scope>
    <source>
        <strain evidence="9 10">Q-1</strain>
    </source>
</reference>
<comment type="subcellular location">
    <subcellularLocation>
        <location evidence="1">Cell membrane</location>
        <topology evidence="1">Multi-pass membrane protein</topology>
    </subcellularLocation>
</comment>
<evidence type="ECO:0000313" key="10">
    <source>
        <dbReference type="Proteomes" id="UP000324996"/>
    </source>
</evidence>
<keyword evidence="10" id="KW-1185">Reference proteome</keyword>
<keyword evidence="2" id="KW-1003">Cell membrane</keyword>
<evidence type="ECO:0000256" key="2">
    <source>
        <dbReference type="ARBA" id="ARBA00022475"/>
    </source>
</evidence>
<evidence type="ECO:0000259" key="8">
    <source>
        <dbReference type="Pfam" id="PF02706"/>
    </source>
</evidence>
<protein>
    <recommendedName>
        <fullName evidence="8">Polysaccharide chain length determinant N-terminal domain-containing protein</fullName>
    </recommendedName>
</protein>
<dbReference type="RefSeq" id="WP_150007140.1">
    <property type="nucleotide sequence ID" value="NZ_BKCN01000010.1"/>
</dbReference>
<feature type="region of interest" description="Disordered" evidence="6">
    <location>
        <begin position="1"/>
        <end position="25"/>
    </location>
</feature>
<evidence type="ECO:0000256" key="7">
    <source>
        <dbReference type="SAM" id="Phobius"/>
    </source>
</evidence>
<dbReference type="Proteomes" id="UP000324996">
    <property type="component" value="Unassembled WGS sequence"/>
</dbReference>
<dbReference type="AlphaFoldDB" id="A0A5A7NBQ1"/>
<keyword evidence="3 7" id="KW-0812">Transmembrane</keyword>
<accession>A0A5A7NBQ1</accession>
<comment type="caution">
    <text evidence="9">The sequence shown here is derived from an EMBL/GenBank/DDBJ whole genome shotgun (WGS) entry which is preliminary data.</text>
</comment>
<dbReference type="InterPro" id="IPR003856">
    <property type="entry name" value="LPS_length_determ_N"/>
</dbReference>
<dbReference type="InterPro" id="IPR050445">
    <property type="entry name" value="Bact_polysacc_biosynth/exp"/>
</dbReference>
<keyword evidence="4 7" id="KW-1133">Transmembrane helix</keyword>
<gene>
    <name evidence="9" type="ORF">JCM17846_21610</name>
</gene>
<evidence type="ECO:0000256" key="4">
    <source>
        <dbReference type="ARBA" id="ARBA00022989"/>
    </source>
</evidence>
<sequence length="293" mass="31773">MTEMQDKGANTTGGSTQSLVATTRAASHGQPREVYLHDMVAALRRHFWLIVMILSVSTGLGLAYAIFAKPLYTATVTTQPASTEQGGALSGLGGSLGGAAALAGISLGDSDGDQVAHMAVLKSYEFSMRFLENNKMRPDLFPEQWNAETGDWRQGDPGVIGRLIAWLSALIARLSGDEGWVPPSHIPSDWEAFDLFSSEIRHIREDTDNGLVTVSFRFRDPQKAALWANEFVAQANAEIRSRTVAEAARAMTFLKDEAENTRVAGLQATIYGLMQAQLEKAMMLIRAPNMPSG</sequence>
<dbReference type="PANTHER" id="PTHR32309:SF13">
    <property type="entry name" value="FERRIC ENTEROBACTIN TRANSPORT PROTEIN FEPE"/>
    <property type="match status" value="1"/>
</dbReference>
<evidence type="ECO:0000256" key="1">
    <source>
        <dbReference type="ARBA" id="ARBA00004651"/>
    </source>
</evidence>
<keyword evidence="5 7" id="KW-0472">Membrane</keyword>
<feature type="compositionally biased region" description="Polar residues" evidence="6">
    <location>
        <begin position="8"/>
        <end position="25"/>
    </location>
</feature>
<evidence type="ECO:0000256" key="6">
    <source>
        <dbReference type="SAM" id="MobiDB-lite"/>
    </source>
</evidence>
<dbReference type="PANTHER" id="PTHR32309">
    <property type="entry name" value="TYROSINE-PROTEIN KINASE"/>
    <property type="match status" value="1"/>
</dbReference>
<evidence type="ECO:0000313" key="9">
    <source>
        <dbReference type="EMBL" id="GER04479.1"/>
    </source>
</evidence>
<dbReference type="GO" id="GO:0004713">
    <property type="term" value="F:protein tyrosine kinase activity"/>
    <property type="evidence" value="ECO:0007669"/>
    <property type="project" value="TreeGrafter"/>
</dbReference>
<organism evidence="9 10">
    <name type="scientific">Iodidimonas nitroreducens</name>
    <dbReference type="NCBI Taxonomy" id="1236968"/>
    <lineage>
        <taxon>Bacteria</taxon>
        <taxon>Pseudomonadati</taxon>
        <taxon>Pseudomonadota</taxon>
        <taxon>Alphaproteobacteria</taxon>
        <taxon>Iodidimonadales</taxon>
        <taxon>Iodidimonadaceae</taxon>
        <taxon>Iodidimonas</taxon>
    </lineage>
</organism>
<dbReference type="Pfam" id="PF02706">
    <property type="entry name" value="Wzz"/>
    <property type="match status" value="1"/>
</dbReference>
<evidence type="ECO:0000256" key="5">
    <source>
        <dbReference type="ARBA" id="ARBA00023136"/>
    </source>
</evidence>
<dbReference type="EMBL" id="BKCN01000010">
    <property type="protein sequence ID" value="GER04479.1"/>
    <property type="molecule type" value="Genomic_DNA"/>
</dbReference>
<dbReference type="GO" id="GO:0005886">
    <property type="term" value="C:plasma membrane"/>
    <property type="evidence" value="ECO:0007669"/>
    <property type="project" value="UniProtKB-SubCell"/>
</dbReference>
<feature type="domain" description="Polysaccharide chain length determinant N-terminal" evidence="8">
    <location>
        <begin position="35"/>
        <end position="106"/>
    </location>
</feature>
<name>A0A5A7NBQ1_9PROT</name>
<evidence type="ECO:0000256" key="3">
    <source>
        <dbReference type="ARBA" id="ARBA00022692"/>
    </source>
</evidence>